<dbReference type="GO" id="GO:0051301">
    <property type="term" value="P:cell division"/>
    <property type="evidence" value="ECO:0007669"/>
    <property type="project" value="UniProtKB-KW"/>
</dbReference>
<dbReference type="Gene3D" id="3.40.1550.20">
    <property type="entry name" value="Transcriptional regulator MraZ domain"/>
    <property type="match status" value="1"/>
</dbReference>
<evidence type="ECO:0000313" key="9">
    <source>
        <dbReference type="EMBL" id="QHO63535.1"/>
    </source>
</evidence>
<keyword evidence="3" id="KW-0677">Repeat</keyword>
<dbReference type="RefSeq" id="WP_161931913.1">
    <property type="nucleotide sequence ID" value="NZ_CP047901.1"/>
</dbReference>
<evidence type="ECO:0000256" key="3">
    <source>
        <dbReference type="ARBA" id="ARBA00022737"/>
    </source>
</evidence>
<dbReference type="PANTHER" id="PTHR34701:SF1">
    <property type="entry name" value="TRANSCRIPTIONAL REGULATOR MRAZ"/>
    <property type="match status" value="1"/>
</dbReference>
<organism evidence="9 10">
    <name type="scientific">Candidatus Chazhemtobacterium aquaticus</name>
    <dbReference type="NCBI Taxonomy" id="2715735"/>
    <lineage>
        <taxon>Bacteria</taxon>
        <taxon>Candidatus Chazhemtobacteraceae</taxon>
        <taxon>Candidatus Chazhemtobacterium</taxon>
    </lineage>
</organism>
<comment type="similarity">
    <text evidence="7">Belongs to the MraZ family.</text>
</comment>
<evidence type="ECO:0000256" key="5">
    <source>
        <dbReference type="ARBA" id="ARBA00023125"/>
    </source>
</evidence>
<keyword evidence="9" id="KW-0132">Cell division</keyword>
<evidence type="ECO:0000256" key="7">
    <source>
        <dbReference type="HAMAP-Rule" id="MF_01008"/>
    </source>
</evidence>
<evidence type="ECO:0000256" key="2">
    <source>
        <dbReference type="ARBA" id="ARBA00022490"/>
    </source>
</evidence>
<accession>A0A857N5K1</accession>
<dbReference type="EMBL" id="CP047901">
    <property type="protein sequence ID" value="QHO63535.1"/>
    <property type="molecule type" value="Genomic_DNA"/>
</dbReference>
<evidence type="ECO:0000259" key="8">
    <source>
        <dbReference type="PROSITE" id="PS51740"/>
    </source>
</evidence>
<keyword evidence="4 7" id="KW-0805">Transcription regulation</keyword>
<keyword evidence="5 7" id="KW-0238">DNA-binding</keyword>
<dbReference type="SUPFAM" id="SSF89447">
    <property type="entry name" value="AbrB/MazE/MraZ-like"/>
    <property type="match status" value="1"/>
</dbReference>
<gene>
    <name evidence="7" type="primary">mraZ</name>
    <name evidence="9" type="ORF">MICH65_0554</name>
</gene>
<feature type="domain" description="SpoVT-AbrB" evidence="8">
    <location>
        <begin position="5"/>
        <end position="47"/>
    </location>
</feature>
<dbReference type="CDD" id="cd16321">
    <property type="entry name" value="MraZ_C"/>
    <property type="match status" value="1"/>
</dbReference>
<feature type="domain" description="SpoVT-AbrB" evidence="8">
    <location>
        <begin position="76"/>
        <end position="119"/>
    </location>
</feature>
<dbReference type="GO" id="GO:2000143">
    <property type="term" value="P:negative regulation of DNA-templated transcription initiation"/>
    <property type="evidence" value="ECO:0007669"/>
    <property type="project" value="TreeGrafter"/>
</dbReference>
<dbReference type="AlphaFoldDB" id="A0A857N5K1"/>
<comment type="subcellular location">
    <subcellularLocation>
        <location evidence="7">Cytoplasm</location>
        <location evidence="7">Nucleoid</location>
    </subcellularLocation>
</comment>
<dbReference type="Proteomes" id="UP000463983">
    <property type="component" value="Chromosome"/>
</dbReference>
<keyword evidence="9" id="KW-0131">Cell cycle</keyword>
<dbReference type="GO" id="GO:0009295">
    <property type="term" value="C:nucleoid"/>
    <property type="evidence" value="ECO:0007669"/>
    <property type="project" value="UniProtKB-SubCell"/>
</dbReference>
<dbReference type="InterPro" id="IPR003444">
    <property type="entry name" value="MraZ"/>
</dbReference>
<evidence type="ECO:0000256" key="6">
    <source>
        <dbReference type="ARBA" id="ARBA00023163"/>
    </source>
</evidence>
<dbReference type="InterPro" id="IPR007159">
    <property type="entry name" value="SpoVT-AbrB_dom"/>
</dbReference>
<evidence type="ECO:0000256" key="1">
    <source>
        <dbReference type="ARBA" id="ARBA00013860"/>
    </source>
</evidence>
<evidence type="ECO:0000313" key="10">
    <source>
        <dbReference type="Proteomes" id="UP000463983"/>
    </source>
</evidence>
<proteinExistence type="inferred from homology"/>
<keyword evidence="6 7" id="KW-0804">Transcription</keyword>
<dbReference type="KEGG" id="caqa:MICH65_0554"/>
<dbReference type="InterPro" id="IPR038619">
    <property type="entry name" value="MraZ_sf"/>
</dbReference>
<dbReference type="InterPro" id="IPR037914">
    <property type="entry name" value="SpoVT-AbrB_sf"/>
</dbReference>
<keyword evidence="10" id="KW-1185">Reference proteome</keyword>
<comment type="subunit">
    <text evidence="7">Forms oligomers.</text>
</comment>
<dbReference type="Pfam" id="PF02381">
    <property type="entry name" value="MraZ"/>
    <property type="match status" value="2"/>
</dbReference>
<dbReference type="NCBIfam" id="TIGR00242">
    <property type="entry name" value="division/cell wall cluster transcriptional repressor MraZ"/>
    <property type="match status" value="1"/>
</dbReference>
<dbReference type="PANTHER" id="PTHR34701">
    <property type="entry name" value="TRANSCRIPTIONAL REGULATOR MRAZ"/>
    <property type="match status" value="1"/>
</dbReference>
<evidence type="ECO:0000256" key="4">
    <source>
        <dbReference type="ARBA" id="ARBA00023015"/>
    </source>
</evidence>
<protein>
    <recommendedName>
        <fullName evidence="1 7">Transcriptional regulator MraZ</fullName>
    </recommendedName>
</protein>
<name>A0A857N5K1_9BACT</name>
<dbReference type="InterPro" id="IPR035642">
    <property type="entry name" value="MraZ_N"/>
</dbReference>
<dbReference type="GO" id="GO:0003700">
    <property type="term" value="F:DNA-binding transcription factor activity"/>
    <property type="evidence" value="ECO:0007669"/>
    <property type="project" value="UniProtKB-UniRule"/>
</dbReference>
<keyword evidence="2 7" id="KW-0963">Cytoplasm</keyword>
<reference evidence="10" key="1">
    <citation type="journal article" date="2020" name="Microorganisms">
        <title>Complete Genome of a Member of a New Bacterial Lineage in the Microgenomates Group Reveals an Unusual Nucleotide Composition Disparity Between Two Strands of DNA and Limited Metabolic Potential.</title>
        <authorList>
            <person name="Kadnikov V.V."/>
            <person name="Mardanov A.V."/>
            <person name="Beletsky A.V."/>
            <person name="Karnachuk O.V."/>
            <person name="Ravin N.V."/>
        </authorList>
    </citation>
    <scope>NUCLEOTIDE SEQUENCE [LARGE SCALE GENOMIC DNA]</scope>
</reference>
<dbReference type="InterPro" id="IPR035644">
    <property type="entry name" value="MraZ_C"/>
</dbReference>
<dbReference type="HAMAP" id="MF_01008">
    <property type="entry name" value="MraZ"/>
    <property type="match status" value="1"/>
</dbReference>
<dbReference type="CDD" id="cd16320">
    <property type="entry name" value="MraZ_N"/>
    <property type="match status" value="1"/>
</dbReference>
<dbReference type="GO" id="GO:0000976">
    <property type="term" value="F:transcription cis-regulatory region binding"/>
    <property type="evidence" value="ECO:0007669"/>
    <property type="project" value="TreeGrafter"/>
</dbReference>
<dbReference type="InterPro" id="IPR020603">
    <property type="entry name" value="MraZ_dom"/>
</dbReference>
<sequence length="143" mass="16056">MFIGRYYHNLENKGRLAIPKSFRSQLKSGGVITRGLDGCLFLFPASSWKKLSAKLASLPLTNPAARNFTRLLVQQATPLELDSQGRTLIPDHLRSQANLTKKIVVAGALTRIEIWDQSRYHSHLEKLEQDSSQIETAISELNI</sequence>
<dbReference type="PROSITE" id="PS51740">
    <property type="entry name" value="SPOVT_ABRB"/>
    <property type="match status" value="2"/>
</dbReference>
<dbReference type="GO" id="GO:0005737">
    <property type="term" value="C:cytoplasm"/>
    <property type="evidence" value="ECO:0007669"/>
    <property type="project" value="UniProtKB-UniRule"/>
</dbReference>